<proteinExistence type="predicted"/>
<gene>
    <name evidence="2" type="ORF">ALC60_05678</name>
</gene>
<reference evidence="2 3" key="1">
    <citation type="submission" date="2015-09" db="EMBL/GenBank/DDBJ databases">
        <title>Trachymyrmex zeteki WGS genome.</title>
        <authorList>
            <person name="Nygaard S."/>
            <person name="Hu H."/>
            <person name="Boomsma J."/>
            <person name="Zhang G."/>
        </authorList>
    </citation>
    <scope>NUCLEOTIDE SEQUENCE [LARGE SCALE GENOMIC DNA]</scope>
    <source>
        <strain evidence="2">Tzet28-1</strain>
        <tissue evidence="2">Whole body</tissue>
    </source>
</reference>
<evidence type="ECO:0000313" key="3">
    <source>
        <dbReference type="Proteomes" id="UP000075809"/>
    </source>
</evidence>
<feature type="region of interest" description="Disordered" evidence="1">
    <location>
        <begin position="231"/>
        <end position="255"/>
    </location>
</feature>
<evidence type="ECO:0000313" key="2">
    <source>
        <dbReference type="EMBL" id="KYQ55441.1"/>
    </source>
</evidence>
<organism evidence="2 3">
    <name type="scientific">Mycetomoellerius zeteki</name>
    <dbReference type="NCBI Taxonomy" id="64791"/>
    <lineage>
        <taxon>Eukaryota</taxon>
        <taxon>Metazoa</taxon>
        <taxon>Ecdysozoa</taxon>
        <taxon>Arthropoda</taxon>
        <taxon>Hexapoda</taxon>
        <taxon>Insecta</taxon>
        <taxon>Pterygota</taxon>
        <taxon>Neoptera</taxon>
        <taxon>Endopterygota</taxon>
        <taxon>Hymenoptera</taxon>
        <taxon>Apocrita</taxon>
        <taxon>Aculeata</taxon>
        <taxon>Formicoidea</taxon>
        <taxon>Formicidae</taxon>
        <taxon>Myrmicinae</taxon>
        <taxon>Mycetomoellerius</taxon>
    </lineage>
</organism>
<name>A0A151X4Y5_9HYME</name>
<keyword evidence="3" id="KW-1185">Reference proteome</keyword>
<dbReference type="EMBL" id="KQ982536">
    <property type="protein sequence ID" value="KYQ55441.1"/>
    <property type="molecule type" value="Genomic_DNA"/>
</dbReference>
<feature type="region of interest" description="Disordered" evidence="1">
    <location>
        <begin position="1"/>
        <end position="48"/>
    </location>
</feature>
<protein>
    <submittedName>
        <fullName evidence="2">Uncharacterized protein</fullName>
    </submittedName>
</protein>
<dbReference type="Proteomes" id="UP000075809">
    <property type="component" value="Unassembled WGS sequence"/>
</dbReference>
<accession>A0A151X4Y5</accession>
<evidence type="ECO:0000256" key="1">
    <source>
        <dbReference type="SAM" id="MobiDB-lite"/>
    </source>
</evidence>
<dbReference type="AlphaFoldDB" id="A0A151X4Y5"/>
<sequence>QHSPGYLPTPRPDTTVRPESKSRIRILQASRRPGSIRDAQREPAEEGTGAYRKMQASIILQGRSVHRARQVLPIEVRRSTEGASASLFLSTSFSCSRSCFLLPSSFSFSLLLAPAAGQPTYVEMLRCKTVDCQGAVFSLCTAMVAVGVPGTTKGRRPRPPHRALPRLCLLYFGTRVCVRARTYTRPRRARARAAPFTAWSSIFVADVGMRNMPYRSRSEWRIATVKTRCPSQKRCLKPRGGDATPNTRKRNRNRA</sequence>
<feature type="non-terminal residue" evidence="2">
    <location>
        <position position="1"/>
    </location>
</feature>